<protein>
    <recommendedName>
        <fullName evidence="5">Putative glutamate--cysteine ligase 2</fullName>
        <ecNumber evidence="5">6.3.2.2</ecNumber>
    </recommendedName>
    <alternativeName>
        <fullName evidence="5">Gamma-glutamylcysteine synthetase 2</fullName>
        <shortName evidence="5">GCS 2</shortName>
        <shortName evidence="5">Gamma-GCS 2</shortName>
    </alternativeName>
</protein>
<keyword evidence="2 5" id="KW-0547">Nucleotide-binding</keyword>
<evidence type="ECO:0000256" key="3">
    <source>
        <dbReference type="ARBA" id="ARBA00022840"/>
    </source>
</evidence>
<dbReference type="NCBIfam" id="NF010043">
    <property type="entry name" value="PRK13517.1-3"/>
    <property type="match status" value="1"/>
</dbReference>
<dbReference type="Pfam" id="PF04107">
    <property type="entry name" value="GCS2"/>
    <property type="match status" value="1"/>
</dbReference>
<evidence type="ECO:0000256" key="4">
    <source>
        <dbReference type="ARBA" id="ARBA00048819"/>
    </source>
</evidence>
<dbReference type="EMBL" id="BMPT01000002">
    <property type="protein sequence ID" value="GGM12741.1"/>
    <property type="molecule type" value="Genomic_DNA"/>
</dbReference>
<organism evidence="6 7">
    <name type="scientific">Promicromonospora citrea</name>
    <dbReference type="NCBI Taxonomy" id="43677"/>
    <lineage>
        <taxon>Bacteria</taxon>
        <taxon>Bacillati</taxon>
        <taxon>Actinomycetota</taxon>
        <taxon>Actinomycetes</taxon>
        <taxon>Micrococcales</taxon>
        <taxon>Promicromonosporaceae</taxon>
        <taxon>Promicromonospora</taxon>
    </lineage>
</organism>
<dbReference type="SUPFAM" id="SSF55931">
    <property type="entry name" value="Glutamine synthetase/guanido kinase"/>
    <property type="match status" value="1"/>
</dbReference>
<dbReference type="GO" id="GO:0042398">
    <property type="term" value="P:modified amino acid biosynthetic process"/>
    <property type="evidence" value="ECO:0007669"/>
    <property type="project" value="InterPro"/>
</dbReference>
<dbReference type="GO" id="GO:0005524">
    <property type="term" value="F:ATP binding"/>
    <property type="evidence" value="ECO:0007669"/>
    <property type="project" value="UniProtKB-KW"/>
</dbReference>
<gene>
    <name evidence="6" type="primary">ybdK</name>
    <name evidence="6" type="ORF">GCM10010102_05520</name>
</gene>
<comment type="similarity">
    <text evidence="5">Belongs to the glutamate--cysteine ligase type 2 family. YbdK subfamily.</text>
</comment>
<dbReference type="EC" id="6.3.2.2" evidence="5"/>
<evidence type="ECO:0000256" key="2">
    <source>
        <dbReference type="ARBA" id="ARBA00022741"/>
    </source>
</evidence>
<dbReference type="NCBIfam" id="NF010042">
    <property type="entry name" value="PRK13517.1-2"/>
    <property type="match status" value="1"/>
</dbReference>
<accession>A0A8H9L2E4</accession>
<comment type="catalytic activity">
    <reaction evidence="4 5">
        <text>L-cysteine + L-glutamate + ATP = gamma-L-glutamyl-L-cysteine + ADP + phosphate + H(+)</text>
        <dbReference type="Rhea" id="RHEA:13285"/>
        <dbReference type="ChEBI" id="CHEBI:15378"/>
        <dbReference type="ChEBI" id="CHEBI:29985"/>
        <dbReference type="ChEBI" id="CHEBI:30616"/>
        <dbReference type="ChEBI" id="CHEBI:35235"/>
        <dbReference type="ChEBI" id="CHEBI:43474"/>
        <dbReference type="ChEBI" id="CHEBI:58173"/>
        <dbReference type="ChEBI" id="CHEBI:456216"/>
        <dbReference type="EC" id="6.3.2.2"/>
    </reaction>
</comment>
<dbReference type="AlphaFoldDB" id="A0A8H9L2E4"/>
<dbReference type="HAMAP" id="MF_01609">
    <property type="entry name" value="Glu_cys_ligase_2"/>
    <property type="match status" value="1"/>
</dbReference>
<comment type="function">
    <text evidence="5">ATP-dependent carboxylate-amine ligase which exhibits weak glutamate--cysteine ligase activity.</text>
</comment>
<keyword evidence="1 5" id="KW-0436">Ligase</keyword>
<comment type="caution">
    <text evidence="6">The sequence shown here is derived from an EMBL/GenBank/DDBJ whole genome shotgun (WGS) entry which is preliminary data.</text>
</comment>
<reference evidence="6" key="2">
    <citation type="submission" date="2020-09" db="EMBL/GenBank/DDBJ databases">
        <authorList>
            <person name="Sun Q."/>
            <person name="Ohkuma M."/>
        </authorList>
    </citation>
    <scope>NUCLEOTIDE SEQUENCE</scope>
    <source>
        <strain evidence="6">JCM 3051</strain>
    </source>
</reference>
<dbReference type="NCBIfam" id="TIGR02050">
    <property type="entry name" value="gshA_cyan_rel"/>
    <property type="match status" value="1"/>
</dbReference>
<dbReference type="InterPro" id="IPR050141">
    <property type="entry name" value="GCL_type2/YbdK_subfam"/>
</dbReference>
<evidence type="ECO:0000313" key="7">
    <source>
        <dbReference type="Proteomes" id="UP000655589"/>
    </source>
</evidence>
<evidence type="ECO:0000256" key="5">
    <source>
        <dbReference type="HAMAP-Rule" id="MF_01609"/>
    </source>
</evidence>
<dbReference type="Proteomes" id="UP000655589">
    <property type="component" value="Unassembled WGS sequence"/>
</dbReference>
<reference evidence="6" key="1">
    <citation type="journal article" date="2014" name="Int. J. Syst. Evol. Microbiol.">
        <title>Complete genome sequence of Corynebacterium casei LMG S-19264T (=DSM 44701T), isolated from a smear-ripened cheese.</title>
        <authorList>
            <consortium name="US DOE Joint Genome Institute (JGI-PGF)"/>
            <person name="Walter F."/>
            <person name="Albersmeier A."/>
            <person name="Kalinowski J."/>
            <person name="Ruckert C."/>
        </authorList>
    </citation>
    <scope>NUCLEOTIDE SEQUENCE</scope>
    <source>
        <strain evidence="6">JCM 3051</strain>
    </source>
</reference>
<dbReference type="Gene3D" id="3.30.590.20">
    <property type="match status" value="1"/>
</dbReference>
<keyword evidence="3 5" id="KW-0067">ATP-binding</keyword>
<dbReference type="PANTHER" id="PTHR36510:SF1">
    <property type="entry name" value="GLUTAMATE--CYSTEINE LIGASE 2-RELATED"/>
    <property type="match status" value="1"/>
</dbReference>
<dbReference type="InterPro" id="IPR006336">
    <property type="entry name" value="GCS2"/>
</dbReference>
<dbReference type="InterPro" id="IPR011793">
    <property type="entry name" value="YbdK"/>
</dbReference>
<dbReference type="PANTHER" id="PTHR36510">
    <property type="entry name" value="GLUTAMATE--CYSTEINE LIGASE 2-RELATED"/>
    <property type="match status" value="1"/>
</dbReference>
<keyword evidence="7" id="KW-1185">Reference proteome</keyword>
<sequence length="392" mass="42237">MSSPVKLGFGESPRSTVGIEWEIGLVDPASADLAQSAPRVLQALARDDAVAPAGDPGHAPQVTGEFMKNTVELVSGVCRTVGQAGADLRHLMDRVRAVTDPLGLELMGGGTHPFARGADQEVDDKERYARILDRTGIWGTQLIIWGLHVHVGIESRDKALPLMKAMLTYFPHLQALSAGSPYWAGEHTGYASNRSLLFQQLPSSGLPVAFETWQELEAYAGDLQHVGAVEGFNEVHWDVRPSPALGTLEVRVCDGPTNLTEALQLSALVHCLVEHLSTLLDQGRDLPVLPPWFVRENKFRSARYGLDATIVLDAEGNQGPVTDAIAKLLVELEPVAHRIGCAAELAGVRDIVRTGASYQRQQAVAAAHDGDLTAVVRAMLREMREGCPLPPG</sequence>
<dbReference type="RefSeq" id="WP_171104251.1">
    <property type="nucleotide sequence ID" value="NZ_BMPT01000002.1"/>
</dbReference>
<dbReference type="GO" id="GO:0004357">
    <property type="term" value="F:glutamate-cysteine ligase activity"/>
    <property type="evidence" value="ECO:0007669"/>
    <property type="project" value="UniProtKB-EC"/>
</dbReference>
<proteinExistence type="inferred from homology"/>
<dbReference type="NCBIfam" id="NF010044">
    <property type="entry name" value="PRK13517.1-4"/>
    <property type="match status" value="1"/>
</dbReference>
<name>A0A8H9L2E4_9MICO</name>
<evidence type="ECO:0000313" key="6">
    <source>
        <dbReference type="EMBL" id="GGM12741.1"/>
    </source>
</evidence>
<evidence type="ECO:0000256" key="1">
    <source>
        <dbReference type="ARBA" id="ARBA00022598"/>
    </source>
</evidence>
<dbReference type="InterPro" id="IPR014746">
    <property type="entry name" value="Gln_synth/guanido_kin_cat_dom"/>
</dbReference>